<dbReference type="AlphaFoldDB" id="A0A2Y9C6Z3"/>
<reference evidence="4" key="1">
    <citation type="submission" date="2016-10" db="EMBL/GenBank/DDBJ databases">
        <authorList>
            <person name="Varghese N."/>
            <person name="Submissions S."/>
        </authorList>
    </citation>
    <scope>NUCLEOTIDE SEQUENCE [LARGE SCALE GENOMIC DNA]</scope>
    <source>
        <strain evidence="4">DSM 22951</strain>
    </source>
</reference>
<dbReference type="InterPro" id="IPR038765">
    <property type="entry name" value="Papain-like_cys_pep_sf"/>
</dbReference>
<name>A0A2Y9C6Z3_9MICO</name>
<dbReference type="Gene3D" id="3.90.1720.10">
    <property type="entry name" value="endopeptidase domain like (from Nostoc punctiforme)"/>
    <property type="match status" value="1"/>
</dbReference>
<keyword evidence="4" id="KW-1185">Reference proteome</keyword>
<dbReference type="EMBL" id="UESZ01000003">
    <property type="protein sequence ID" value="SSA59105.1"/>
    <property type="molecule type" value="Genomic_DNA"/>
</dbReference>
<dbReference type="OrthoDB" id="9796191at2"/>
<proteinExistence type="predicted"/>
<dbReference type="InterPro" id="IPR023346">
    <property type="entry name" value="Lysozyme-like_dom_sf"/>
</dbReference>
<feature type="region of interest" description="Disordered" evidence="1">
    <location>
        <begin position="53"/>
        <end position="74"/>
    </location>
</feature>
<protein>
    <submittedName>
        <fullName evidence="3">CHAP domain-containing protein</fullName>
    </submittedName>
</protein>
<evidence type="ECO:0000313" key="3">
    <source>
        <dbReference type="EMBL" id="SSA59105.1"/>
    </source>
</evidence>
<evidence type="ECO:0000313" key="4">
    <source>
        <dbReference type="Proteomes" id="UP000250028"/>
    </source>
</evidence>
<dbReference type="RefSeq" id="WP_109689497.1">
    <property type="nucleotide sequence ID" value="NZ_QGDN01000003.1"/>
</dbReference>
<gene>
    <name evidence="3" type="ORF">SAMN04489750_3920</name>
</gene>
<evidence type="ECO:0000256" key="2">
    <source>
        <dbReference type="SAM" id="SignalP"/>
    </source>
</evidence>
<dbReference type="SUPFAM" id="SSF54001">
    <property type="entry name" value="Cysteine proteinases"/>
    <property type="match status" value="1"/>
</dbReference>
<dbReference type="Proteomes" id="UP000250028">
    <property type="component" value="Unassembled WGS sequence"/>
</dbReference>
<evidence type="ECO:0000256" key="1">
    <source>
        <dbReference type="SAM" id="MobiDB-lite"/>
    </source>
</evidence>
<sequence>MKKLVLVLVVPLLLFLMVPLLIAATVASGGAGWNAAQAACDGAADVPGASATGGSGGGALPVPPVGNWPRRNSLANPPLPVPPDYAADYKGAAAKYGLPWSVLAGVGMIETGHGHMVSTNVFGAAGPMAFTPEAWNQYGVLAPGHTGKPDRMDRSDAIYSAGNLVRQLVQQKGSIEAALLQYGGGGARWYVGDVLFYANAYDSGAVGIGGSGGCGGAGGAAGIGAGVAATCGDGDSRGAADGALVYAGSCWYGGNGVPIYANGGDVHGTRWQCTELVRRFWKAKGWAPQSWSGGVGKTLWKQDTPAGAISEPQGAITQLAAGDILSMGWGSTPTGHVGVVNFIKPAGPGKWVVQMASQNTPQAMWYFDWDGRSLVSHFAGFPVTGVMHHIASTPTGTPSTSAGAR</sequence>
<keyword evidence="2" id="KW-0732">Signal</keyword>
<accession>A0A2Y9C6Z3</accession>
<feature type="chain" id="PRO_5039443118" evidence="2">
    <location>
        <begin position="24"/>
        <end position="405"/>
    </location>
</feature>
<organism evidence="3 4">
    <name type="scientific">Branchiibius hedensis</name>
    <dbReference type="NCBI Taxonomy" id="672460"/>
    <lineage>
        <taxon>Bacteria</taxon>
        <taxon>Bacillati</taxon>
        <taxon>Actinomycetota</taxon>
        <taxon>Actinomycetes</taxon>
        <taxon>Micrococcales</taxon>
        <taxon>Dermacoccaceae</taxon>
        <taxon>Branchiibius</taxon>
    </lineage>
</organism>
<dbReference type="Gene3D" id="1.10.530.10">
    <property type="match status" value="1"/>
</dbReference>
<dbReference type="SUPFAM" id="SSF53955">
    <property type="entry name" value="Lysozyme-like"/>
    <property type="match status" value="1"/>
</dbReference>
<feature type="signal peptide" evidence="2">
    <location>
        <begin position="1"/>
        <end position="23"/>
    </location>
</feature>